<organism evidence="3 4">
    <name type="scientific">Absidia repens</name>
    <dbReference type="NCBI Taxonomy" id="90262"/>
    <lineage>
        <taxon>Eukaryota</taxon>
        <taxon>Fungi</taxon>
        <taxon>Fungi incertae sedis</taxon>
        <taxon>Mucoromycota</taxon>
        <taxon>Mucoromycotina</taxon>
        <taxon>Mucoromycetes</taxon>
        <taxon>Mucorales</taxon>
        <taxon>Cunninghamellaceae</taxon>
        <taxon>Absidia</taxon>
    </lineage>
</organism>
<comment type="caution">
    <text evidence="3">The sequence shown here is derived from an EMBL/GenBank/DDBJ whole genome shotgun (WGS) entry which is preliminary data.</text>
</comment>
<feature type="signal peptide" evidence="2">
    <location>
        <begin position="1"/>
        <end position="23"/>
    </location>
</feature>
<dbReference type="EMBL" id="MCGE01000022">
    <property type="protein sequence ID" value="ORZ11176.1"/>
    <property type="molecule type" value="Genomic_DNA"/>
</dbReference>
<evidence type="ECO:0000256" key="2">
    <source>
        <dbReference type="SAM" id="SignalP"/>
    </source>
</evidence>
<dbReference type="AlphaFoldDB" id="A0A1X2I7S2"/>
<reference evidence="3 4" key="1">
    <citation type="submission" date="2016-07" db="EMBL/GenBank/DDBJ databases">
        <title>Pervasive Adenine N6-methylation of Active Genes in Fungi.</title>
        <authorList>
            <consortium name="DOE Joint Genome Institute"/>
            <person name="Mondo S.J."/>
            <person name="Dannebaum R.O."/>
            <person name="Kuo R.C."/>
            <person name="Labutti K."/>
            <person name="Haridas S."/>
            <person name="Kuo A."/>
            <person name="Salamov A."/>
            <person name="Ahrendt S.R."/>
            <person name="Lipzen A."/>
            <person name="Sullivan W."/>
            <person name="Andreopoulos W.B."/>
            <person name="Clum A."/>
            <person name="Lindquist E."/>
            <person name="Daum C."/>
            <person name="Ramamoorthy G.K."/>
            <person name="Gryganskyi A."/>
            <person name="Culley D."/>
            <person name="Magnuson J.K."/>
            <person name="James T.Y."/>
            <person name="O'Malley M.A."/>
            <person name="Stajich J.E."/>
            <person name="Spatafora J.W."/>
            <person name="Visel A."/>
            <person name="Grigoriev I.V."/>
        </authorList>
    </citation>
    <scope>NUCLEOTIDE SEQUENCE [LARGE SCALE GENOMIC DNA]</scope>
    <source>
        <strain evidence="3 4">NRRL 1336</strain>
    </source>
</reference>
<keyword evidence="4" id="KW-1185">Reference proteome</keyword>
<feature type="transmembrane region" description="Helical" evidence="1">
    <location>
        <begin position="59"/>
        <end position="78"/>
    </location>
</feature>
<accession>A0A1X2I7S2</accession>
<evidence type="ECO:0000313" key="3">
    <source>
        <dbReference type="EMBL" id="ORZ11176.1"/>
    </source>
</evidence>
<evidence type="ECO:0000313" key="4">
    <source>
        <dbReference type="Proteomes" id="UP000193560"/>
    </source>
</evidence>
<proteinExistence type="predicted"/>
<keyword evidence="1" id="KW-1133">Transmembrane helix</keyword>
<protein>
    <submittedName>
        <fullName evidence="3">Uncharacterized protein</fullName>
    </submittedName>
</protein>
<keyword evidence="1" id="KW-0472">Membrane</keyword>
<evidence type="ECO:0000256" key="1">
    <source>
        <dbReference type="SAM" id="Phobius"/>
    </source>
</evidence>
<feature type="transmembrane region" description="Helical" evidence="1">
    <location>
        <begin position="151"/>
        <end position="170"/>
    </location>
</feature>
<keyword evidence="1" id="KW-0812">Transmembrane</keyword>
<feature type="chain" id="PRO_5012936651" evidence="2">
    <location>
        <begin position="24"/>
        <end position="181"/>
    </location>
</feature>
<keyword evidence="2" id="KW-0732">Signal</keyword>
<sequence>MYSMNHTHLLFISLSLYVDTTSSCTCLQVAGPVRYMLSMMENLCLMDRKDESVATMKAWLSYVCVCVVGNPLSLIGFFNRMATCWEGKVLIEGSWIRDTYELGLATVDGRHNIYKKKGSDGAESAGINVKGGRSKNDLDARYINSWYDMQMVTMFFIDFSFDSSFLYYLLGYLFRMREIDA</sequence>
<dbReference type="Proteomes" id="UP000193560">
    <property type="component" value="Unassembled WGS sequence"/>
</dbReference>
<name>A0A1X2I7S2_9FUNG</name>
<gene>
    <name evidence="3" type="ORF">BCR42DRAFT_421717</name>
</gene>